<proteinExistence type="predicted"/>
<name>A0A8S1MKX8_PARPR</name>
<reference evidence="1" key="1">
    <citation type="submission" date="2021-01" db="EMBL/GenBank/DDBJ databases">
        <authorList>
            <consortium name="Genoscope - CEA"/>
            <person name="William W."/>
        </authorList>
    </citation>
    <scope>NUCLEOTIDE SEQUENCE</scope>
</reference>
<dbReference type="Proteomes" id="UP000688137">
    <property type="component" value="Unassembled WGS sequence"/>
</dbReference>
<evidence type="ECO:0000313" key="1">
    <source>
        <dbReference type="EMBL" id="CAD8079792.1"/>
    </source>
</evidence>
<keyword evidence="2" id="KW-1185">Reference proteome</keyword>
<evidence type="ECO:0000313" key="2">
    <source>
        <dbReference type="Proteomes" id="UP000688137"/>
    </source>
</evidence>
<dbReference type="EMBL" id="CAJJDM010000063">
    <property type="protein sequence ID" value="CAD8079792.1"/>
    <property type="molecule type" value="Genomic_DNA"/>
</dbReference>
<protein>
    <submittedName>
        <fullName evidence="1">Uncharacterized protein</fullName>
    </submittedName>
</protein>
<gene>
    <name evidence="1" type="ORF">PPRIM_AZ9-3.1.T0620203</name>
</gene>
<accession>A0A8S1MKX8</accession>
<sequence length="206" mass="24424">MLFPLCRDFIYAQRQGLKFKKEVTIQISNNILIDQDGHQYQIQTQQQDIQGIASSFETQLNEKDEVLLIIKELLCNGQNIKTNIAINMKQQIQKSTESAILYKQIKKKIKKFNQVFQKSGQKQLLTKEIIQQRQQKEQEQVPRKNSESLTITNNEISYIKYLESLSNGISKKYVIEYFKKQKIRNEKFINLLYPPLQIEQELFEFQ</sequence>
<comment type="caution">
    <text evidence="1">The sequence shown here is derived from an EMBL/GenBank/DDBJ whole genome shotgun (WGS) entry which is preliminary data.</text>
</comment>
<organism evidence="1 2">
    <name type="scientific">Paramecium primaurelia</name>
    <dbReference type="NCBI Taxonomy" id="5886"/>
    <lineage>
        <taxon>Eukaryota</taxon>
        <taxon>Sar</taxon>
        <taxon>Alveolata</taxon>
        <taxon>Ciliophora</taxon>
        <taxon>Intramacronucleata</taxon>
        <taxon>Oligohymenophorea</taxon>
        <taxon>Peniculida</taxon>
        <taxon>Parameciidae</taxon>
        <taxon>Paramecium</taxon>
    </lineage>
</organism>
<dbReference type="AlphaFoldDB" id="A0A8S1MKX8"/>
<dbReference type="OMA" id="NIAINMK"/>